<evidence type="ECO:0000313" key="10">
    <source>
        <dbReference type="EMBL" id="PPK60619.1"/>
    </source>
</evidence>
<evidence type="ECO:0000256" key="4">
    <source>
        <dbReference type="ARBA" id="ARBA00022452"/>
    </source>
</evidence>
<dbReference type="PANTHER" id="PTHR30026:SF20">
    <property type="entry name" value="OUTER MEMBRANE PROTEIN TOLC"/>
    <property type="match status" value="1"/>
</dbReference>
<dbReference type="RefSeq" id="WP_104412397.1">
    <property type="nucleotide sequence ID" value="NZ_PTIW01000018.1"/>
</dbReference>
<evidence type="ECO:0000256" key="1">
    <source>
        <dbReference type="ARBA" id="ARBA00004442"/>
    </source>
</evidence>
<gene>
    <name evidence="10" type="ORF">B0F89_11812</name>
</gene>
<feature type="chain" id="PRO_5044329620" evidence="9">
    <location>
        <begin position="20"/>
        <end position="415"/>
    </location>
</feature>
<reference evidence="10 11" key="1">
    <citation type="submission" date="2018-02" db="EMBL/GenBank/DDBJ databases">
        <title>Subsurface microbial communities from deep shales in Ohio and West Virginia, USA.</title>
        <authorList>
            <person name="Wrighton K."/>
        </authorList>
    </citation>
    <scope>NUCLEOTIDE SEQUENCE [LARGE SCALE GENOMIC DNA]</scope>
    <source>
        <strain evidence="10 11">MARC-MIP3H16</strain>
    </source>
</reference>
<comment type="caution">
    <text evidence="10">The sequence shown here is derived from an EMBL/GenBank/DDBJ whole genome shotgun (WGS) entry which is preliminary data.</text>
</comment>
<dbReference type="GO" id="GO:0015288">
    <property type="term" value="F:porin activity"/>
    <property type="evidence" value="ECO:0007669"/>
    <property type="project" value="TreeGrafter"/>
</dbReference>
<sequence length="415" mass="47793">MIKRSIVLISTLFIVNANALDINSAVNLALKNNNELKQKYYEYDEAKENIELNKSGFKPKLDLSYAYTDRSKARDESLKRDSSASAVLSYNLFNGFSDYNLVKSAKYSAKASNLTLFAFKEDIVYNTKTAYIEFLNKRKNKDTYEVAYKLFKKQYEDSKNRFEQGLIAKNDLLDIQVKMLDAKQNLTRAISDLKIARYELSNILGGIDLQKQTIEELDDNIAIEKNSYKVEFLDNRSEIKALKMNIKSIDSKVDSTKGDFLPSIDASLSYNKYGDDSMPKDLEPDDQKVAQVQLKWNLYDGGIKYSTIDINRLKMRQLKEQLQKTKLDIKLQYQKAKSDLEVALLNYDSAKLALVQAKENYKIVNDKYSEGIVKPTDLTDANYLLTNAKQKYFQAYYDKFLAVAKLDRVFEQSLK</sequence>
<dbReference type="InterPro" id="IPR003423">
    <property type="entry name" value="OMP_efflux"/>
</dbReference>
<dbReference type="GO" id="GO:1990281">
    <property type="term" value="C:efflux pump complex"/>
    <property type="evidence" value="ECO:0007669"/>
    <property type="project" value="TreeGrafter"/>
</dbReference>
<evidence type="ECO:0000256" key="7">
    <source>
        <dbReference type="ARBA" id="ARBA00023237"/>
    </source>
</evidence>
<dbReference type="GO" id="GO:0015562">
    <property type="term" value="F:efflux transmembrane transporter activity"/>
    <property type="evidence" value="ECO:0007669"/>
    <property type="project" value="InterPro"/>
</dbReference>
<dbReference type="Proteomes" id="UP000239861">
    <property type="component" value="Unassembled WGS sequence"/>
</dbReference>
<dbReference type="AlphaFoldDB" id="A0AB36ZWF3"/>
<evidence type="ECO:0000256" key="8">
    <source>
        <dbReference type="SAM" id="Coils"/>
    </source>
</evidence>
<keyword evidence="9" id="KW-0732">Signal</keyword>
<feature type="signal peptide" evidence="9">
    <location>
        <begin position="1"/>
        <end position="19"/>
    </location>
</feature>
<dbReference type="GO" id="GO:0009279">
    <property type="term" value="C:cell outer membrane"/>
    <property type="evidence" value="ECO:0007669"/>
    <property type="project" value="UniProtKB-SubCell"/>
</dbReference>
<keyword evidence="7" id="KW-0998">Cell outer membrane</keyword>
<evidence type="ECO:0000256" key="2">
    <source>
        <dbReference type="ARBA" id="ARBA00007613"/>
    </source>
</evidence>
<protein>
    <submittedName>
        <fullName evidence="10">Outer membrane protein TolC</fullName>
    </submittedName>
</protein>
<keyword evidence="8" id="KW-0175">Coiled coil</keyword>
<keyword evidence="4" id="KW-1134">Transmembrane beta strand</keyword>
<dbReference type="InterPro" id="IPR051906">
    <property type="entry name" value="TolC-like"/>
</dbReference>
<dbReference type="EMBL" id="PTIW01000018">
    <property type="protein sequence ID" value="PPK60619.1"/>
    <property type="molecule type" value="Genomic_DNA"/>
</dbReference>
<keyword evidence="3" id="KW-0813">Transport</keyword>
<dbReference type="Gene3D" id="1.20.1600.10">
    <property type="entry name" value="Outer membrane efflux proteins (OEP)"/>
    <property type="match status" value="1"/>
</dbReference>
<keyword evidence="6" id="KW-0472">Membrane</keyword>
<name>A0AB36ZWF3_9BACT</name>
<accession>A0AB36ZWF3</accession>
<feature type="coiled-coil region" evidence="8">
    <location>
        <begin position="308"/>
        <end position="339"/>
    </location>
</feature>
<evidence type="ECO:0000256" key="5">
    <source>
        <dbReference type="ARBA" id="ARBA00022692"/>
    </source>
</evidence>
<comment type="similarity">
    <text evidence="2">Belongs to the outer membrane factor (OMF) (TC 1.B.17) family.</text>
</comment>
<evidence type="ECO:0000256" key="6">
    <source>
        <dbReference type="ARBA" id="ARBA00023136"/>
    </source>
</evidence>
<dbReference type="SUPFAM" id="SSF56954">
    <property type="entry name" value="Outer membrane efflux proteins (OEP)"/>
    <property type="match status" value="1"/>
</dbReference>
<evidence type="ECO:0000313" key="11">
    <source>
        <dbReference type="Proteomes" id="UP000239861"/>
    </source>
</evidence>
<proteinExistence type="inferred from homology"/>
<dbReference type="PANTHER" id="PTHR30026">
    <property type="entry name" value="OUTER MEMBRANE PROTEIN TOLC"/>
    <property type="match status" value="1"/>
</dbReference>
<comment type="subcellular location">
    <subcellularLocation>
        <location evidence="1">Cell outer membrane</location>
    </subcellularLocation>
</comment>
<evidence type="ECO:0000256" key="9">
    <source>
        <dbReference type="SAM" id="SignalP"/>
    </source>
</evidence>
<dbReference type="Pfam" id="PF02321">
    <property type="entry name" value="OEP"/>
    <property type="match status" value="2"/>
</dbReference>
<organism evidence="10 11">
    <name type="scientific">Malaciobacter marinus</name>
    <dbReference type="NCBI Taxonomy" id="505249"/>
    <lineage>
        <taxon>Bacteria</taxon>
        <taxon>Pseudomonadati</taxon>
        <taxon>Campylobacterota</taxon>
        <taxon>Epsilonproteobacteria</taxon>
        <taxon>Campylobacterales</taxon>
        <taxon>Arcobacteraceae</taxon>
        <taxon>Malaciobacter</taxon>
    </lineage>
</organism>
<evidence type="ECO:0000256" key="3">
    <source>
        <dbReference type="ARBA" id="ARBA00022448"/>
    </source>
</evidence>
<keyword evidence="5" id="KW-0812">Transmembrane</keyword>